<feature type="transmembrane region" description="Helical" evidence="7">
    <location>
        <begin position="75"/>
        <end position="95"/>
    </location>
</feature>
<feature type="transmembrane region" description="Helical" evidence="7">
    <location>
        <begin position="137"/>
        <end position="158"/>
    </location>
</feature>
<feature type="transmembrane region" description="Helical" evidence="7">
    <location>
        <begin position="107"/>
        <end position="125"/>
    </location>
</feature>
<evidence type="ECO:0000313" key="10">
    <source>
        <dbReference type="Proteomes" id="UP001501710"/>
    </source>
</evidence>
<evidence type="ECO:0000256" key="7">
    <source>
        <dbReference type="SAM" id="Phobius"/>
    </source>
</evidence>
<dbReference type="Proteomes" id="UP001501710">
    <property type="component" value="Unassembled WGS sequence"/>
</dbReference>
<evidence type="ECO:0000313" key="9">
    <source>
        <dbReference type="EMBL" id="GAA4237828.1"/>
    </source>
</evidence>
<dbReference type="PANTHER" id="PTHR42718:SF9">
    <property type="entry name" value="MAJOR FACILITATOR SUPERFAMILY MULTIDRUG TRANSPORTER MFSC"/>
    <property type="match status" value="1"/>
</dbReference>
<dbReference type="Gene3D" id="1.20.1250.20">
    <property type="entry name" value="MFS general substrate transporter like domains"/>
    <property type="match status" value="1"/>
</dbReference>
<feature type="transmembrane region" description="Helical" evidence="7">
    <location>
        <begin position="404"/>
        <end position="426"/>
    </location>
</feature>
<feature type="domain" description="Major facilitator superfamily (MFS) profile" evidence="8">
    <location>
        <begin position="1"/>
        <end position="431"/>
    </location>
</feature>
<dbReference type="SUPFAM" id="SSF103473">
    <property type="entry name" value="MFS general substrate transporter"/>
    <property type="match status" value="1"/>
</dbReference>
<evidence type="ECO:0000256" key="2">
    <source>
        <dbReference type="ARBA" id="ARBA00022448"/>
    </source>
</evidence>
<dbReference type="PROSITE" id="PS50850">
    <property type="entry name" value="MFS"/>
    <property type="match status" value="1"/>
</dbReference>
<keyword evidence="5 7" id="KW-0472">Membrane</keyword>
<dbReference type="Pfam" id="PF07690">
    <property type="entry name" value="MFS_1"/>
    <property type="match status" value="1"/>
</dbReference>
<protein>
    <recommendedName>
        <fullName evidence="8">Major facilitator superfamily (MFS) profile domain-containing protein</fullName>
    </recommendedName>
</protein>
<keyword evidence="10" id="KW-1185">Reference proteome</keyword>
<feature type="compositionally biased region" description="Polar residues" evidence="6">
    <location>
        <begin position="430"/>
        <end position="448"/>
    </location>
</feature>
<comment type="caution">
    <text evidence="9">The sequence shown here is derived from an EMBL/GenBank/DDBJ whole genome shotgun (WGS) entry which is preliminary data.</text>
</comment>
<feature type="transmembrane region" description="Helical" evidence="7">
    <location>
        <begin position="50"/>
        <end position="69"/>
    </location>
</feature>
<evidence type="ECO:0000256" key="4">
    <source>
        <dbReference type="ARBA" id="ARBA00022989"/>
    </source>
</evidence>
<evidence type="ECO:0000256" key="1">
    <source>
        <dbReference type="ARBA" id="ARBA00004651"/>
    </source>
</evidence>
<dbReference type="EMBL" id="BAABAS010000019">
    <property type="protein sequence ID" value="GAA4237828.1"/>
    <property type="molecule type" value="Genomic_DNA"/>
</dbReference>
<proteinExistence type="predicted"/>
<feature type="region of interest" description="Disordered" evidence="6">
    <location>
        <begin position="430"/>
        <end position="458"/>
    </location>
</feature>
<feature type="transmembrane region" description="Helical" evidence="7">
    <location>
        <begin position="268"/>
        <end position="294"/>
    </location>
</feature>
<sequence length="458" mass="46094">MLASALHDIQVGVGGTPASVAWVFTGLLLSSAVTTPLLGRLADIADKKKILLCVLVVVAAGTGLAGSATSVLPLAIGQVLQGAGLSLAPLATGIVRDTLPARLLRRGNGIIIGSVTLTAGLGPALAGPVIEAVGYRWLYWGAFVLLLLIALVTAVALPPMRPHRRGTVDWSGAALLAGGLLVLLIGVTKVPDWGWLSPGLLGSVAGSLVLLTTFVAVELRVEQPLVDLRLRRRMLGITALLSFVVGFATTLAYVGIPNLVAAPESSGYGLGGIATTVGLILVPFGVAGGVAAAVTGPLDRLLGPRLVIILGNLLILGSCATLLAAASSAATVATAAGLLGIGIGLVFTELINVVTGSVPAERASSVAGLPFVLRSVGGALGSQISGSVLASDLIPGLAVPSWDAFTTVIWLTLVVVAAAVVLTAALPARSRNSPSTDAKSTELGNSSIDGEGNRKWVR</sequence>
<dbReference type="InterPro" id="IPR020846">
    <property type="entry name" value="MFS_dom"/>
</dbReference>
<feature type="transmembrane region" description="Helical" evidence="7">
    <location>
        <begin position="20"/>
        <end position="38"/>
    </location>
</feature>
<feature type="transmembrane region" description="Helical" evidence="7">
    <location>
        <begin position="366"/>
        <end position="384"/>
    </location>
</feature>
<evidence type="ECO:0000256" key="3">
    <source>
        <dbReference type="ARBA" id="ARBA00022692"/>
    </source>
</evidence>
<evidence type="ECO:0000256" key="5">
    <source>
        <dbReference type="ARBA" id="ARBA00023136"/>
    </source>
</evidence>
<keyword evidence="2" id="KW-0813">Transport</keyword>
<accession>A0ABP8CD50</accession>
<gene>
    <name evidence="9" type="ORF">GCM10022254_51260</name>
</gene>
<keyword evidence="3 7" id="KW-0812">Transmembrane</keyword>
<reference evidence="10" key="1">
    <citation type="journal article" date="2019" name="Int. J. Syst. Evol. Microbiol.">
        <title>The Global Catalogue of Microorganisms (GCM) 10K type strain sequencing project: providing services to taxonomists for standard genome sequencing and annotation.</title>
        <authorList>
            <consortium name="The Broad Institute Genomics Platform"/>
            <consortium name="The Broad Institute Genome Sequencing Center for Infectious Disease"/>
            <person name="Wu L."/>
            <person name="Ma J."/>
        </authorList>
    </citation>
    <scope>NUCLEOTIDE SEQUENCE [LARGE SCALE GENOMIC DNA]</scope>
    <source>
        <strain evidence="10">JCM 17440</strain>
    </source>
</reference>
<dbReference type="InterPro" id="IPR011701">
    <property type="entry name" value="MFS"/>
</dbReference>
<feature type="transmembrane region" description="Helical" evidence="7">
    <location>
        <begin position="200"/>
        <end position="221"/>
    </location>
</feature>
<evidence type="ECO:0000259" key="8">
    <source>
        <dbReference type="PROSITE" id="PS50850"/>
    </source>
</evidence>
<organism evidence="9 10">
    <name type="scientific">Actinomadura meridiana</name>
    <dbReference type="NCBI Taxonomy" id="559626"/>
    <lineage>
        <taxon>Bacteria</taxon>
        <taxon>Bacillati</taxon>
        <taxon>Actinomycetota</taxon>
        <taxon>Actinomycetes</taxon>
        <taxon>Streptosporangiales</taxon>
        <taxon>Thermomonosporaceae</taxon>
        <taxon>Actinomadura</taxon>
    </lineage>
</organism>
<name>A0ABP8CD50_9ACTN</name>
<feature type="transmembrane region" description="Helical" evidence="7">
    <location>
        <begin position="306"/>
        <end position="326"/>
    </location>
</feature>
<comment type="subcellular location">
    <subcellularLocation>
        <location evidence="1">Cell membrane</location>
        <topology evidence="1">Multi-pass membrane protein</topology>
    </subcellularLocation>
</comment>
<evidence type="ECO:0000256" key="6">
    <source>
        <dbReference type="SAM" id="MobiDB-lite"/>
    </source>
</evidence>
<feature type="transmembrane region" description="Helical" evidence="7">
    <location>
        <begin position="332"/>
        <end position="354"/>
    </location>
</feature>
<keyword evidence="4 7" id="KW-1133">Transmembrane helix</keyword>
<feature type="transmembrane region" description="Helical" evidence="7">
    <location>
        <begin position="170"/>
        <end position="188"/>
    </location>
</feature>
<dbReference type="InterPro" id="IPR036259">
    <property type="entry name" value="MFS_trans_sf"/>
</dbReference>
<dbReference type="PANTHER" id="PTHR42718">
    <property type="entry name" value="MAJOR FACILITATOR SUPERFAMILY MULTIDRUG TRANSPORTER MFSC"/>
    <property type="match status" value="1"/>
</dbReference>
<feature type="transmembrane region" description="Helical" evidence="7">
    <location>
        <begin position="233"/>
        <end position="256"/>
    </location>
</feature>